<dbReference type="Proteomes" id="UP000245431">
    <property type="component" value="Chromosome PVE_r1"/>
</dbReference>
<protein>
    <recommendedName>
        <fullName evidence="3">DUF3540 domain-containing protein</fullName>
    </recommendedName>
</protein>
<organism evidence="1 2">
    <name type="scientific">Pseudomonas veronii 1YdBTEX2</name>
    <dbReference type="NCBI Taxonomy" id="1295141"/>
    <lineage>
        <taxon>Bacteria</taxon>
        <taxon>Pseudomonadati</taxon>
        <taxon>Pseudomonadota</taxon>
        <taxon>Gammaproteobacteria</taxon>
        <taxon>Pseudomonadales</taxon>
        <taxon>Pseudomonadaceae</taxon>
        <taxon>Pseudomonas</taxon>
    </lineage>
</organism>
<evidence type="ECO:0000313" key="1">
    <source>
        <dbReference type="EMBL" id="SBW80957.1"/>
    </source>
</evidence>
<dbReference type="Pfam" id="PF12059">
    <property type="entry name" value="DUF3540"/>
    <property type="match status" value="1"/>
</dbReference>
<reference evidence="2" key="1">
    <citation type="submission" date="2016-07" db="EMBL/GenBank/DDBJ databases">
        <authorList>
            <person name="Florea S."/>
            <person name="Webb J.S."/>
            <person name="Jaromczyk J."/>
            <person name="Schardl C.L."/>
        </authorList>
    </citation>
    <scope>NUCLEOTIDE SEQUENCE [LARGE SCALE GENOMIC DNA]</scope>
    <source>
        <strain evidence="2">1YdBTEX2</strain>
    </source>
</reference>
<proteinExistence type="predicted"/>
<sequence>MNEAPQYCDAAAQLRHAQVNALDGERFGVVSNDGRRYWLKPAFGCLVRPAVGDKVLVSLDAQGGYILSVLERAIAQPARMHLEGDLHLSLPAGALSIQARDGVSLDAGIALRVCAEQGSVQMQRAHLTVGTLAMSGEHLQNHWVERHDSSVYHREKAVRHEADFADSRRRVEGHEELHSGSLRQRVRDDWSVQADTLDLNAQRSVAIDGDSIKLG</sequence>
<accession>A0A1D3JY24</accession>
<gene>
    <name evidence="1" type="ORF">PVE_R1G3074</name>
</gene>
<dbReference type="AlphaFoldDB" id="A0A1D3JY24"/>
<dbReference type="RefSeq" id="WP_017849107.1">
    <property type="nucleotide sequence ID" value="NZ_AOUH01000038.1"/>
</dbReference>
<evidence type="ECO:0008006" key="3">
    <source>
        <dbReference type="Google" id="ProtNLM"/>
    </source>
</evidence>
<dbReference type="EMBL" id="LT599583">
    <property type="protein sequence ID" value="SBW80957.1"/>
    <property type="molecule type" value="Genomic_DNA"/>
</dbReference>
<evidence type="ECO:0000313" key="2">
    <source>
        <dbReference type="Proteomes" id="UP000245431"/>
    </source>
</evidence>
<dbReference type="InterPro" id="IPR021927">
    <property type="entry name" value="DUF3540"/>
</dbReference>
<name>A0A1D3JY24_PSEVE</name>